<protein>
    <recommendedName>
        <fullName evidence="8">DEAD/DEAH box helicase domain protein</fullName>
    </recommendedName>
</protein>
<sequence>MNDSSSLLDWLDRAWRDAGGAIESEPSQQGPAPHRRLIAARVQHRRGDSPLNGRDLASLVRAVALWEQSRNGPGYGTRVPIDVVESIDPAFLNDAALTVLRREGAYAWVGAREWRPPWLISGDGVGPEAGLYDGQARRNDPREPPDPPLLTFGWGSYHSRAQRSSVRTVLSAPPGSTVIVNFPTGSGKSLCFLLPSLMPLPDESGLRGVTPIVVPTVALALDLEKRVRSRVEHATAYRPGSPEADNIAARIRAGIQGPVFVAPESLTGALQLPFMDAARSGFLKYFVVDEAHMITAWGDDFRPAFQHIAALRNELLRASKIPFITLLMSATLTGYSLRALFDLFRHPGPVKQVHAVRLRPEPAYWLRKARNEDERRGFVCEAVHHLPRPLILYVTRRAHAVAWRDRLVELGYRRVGMMHGDTDDDTRARLLRDWDSDALDIMVATSAFGLGVDKPDVRSVIHATCPEDIDRFYQDVGRTGRDGHSSISLMVWTDADVKTARSLAIPTFIGIERGRERWDAMFASKERSALDGFHFDVPLDVSPDIDMENDENERWNLRTLLLMSRAGMIDVHGTRITQSRRWVTVGIEAEGLLEPKQWETKVEPLRTDLLESNRKAWDGLQELLEAKTCFAKSFKQAYSVDAYDVNVVEACGGCPQCRAQGTAPHCGHLFARTEDPKPWPSAPVGAELRGWLSKSSTGFIFFDPRDAHDLVPTLAPVVEWACAQGIRNIIVRNEYRETWTAVLRPLGRRPLFVSDTIPRGVEQAQATLVLATGTFHREWSSEWAAALALNSVTIFALPHDSRDPTDPRRLLVETALRIPHLSIAEWREQYLV</sequence>
<dbReference type="InterPro" id="IPR027417">
    <property type="entry name" value="P-loop_NTPase"/>
</dbReference>
<dbReference type="EMBL" id="AP025592">
    <property type="protein sequence ID" value="BDG08611.1"/>
    <property type="molecule type" value="Genomic_DNA"/>
</dbReference>
<proteinExistence type="predicted"/>
<dbReference type="Gene3D" id="3.40.50.300">
    <property type="entry name" value="P-loop containing nucleotide triphosphate hydrolases"/>
    <property type="match status" value="2"/>
</dbReference>
<evidence type="ECO:0000313" key="6">
    <source>
        <dbReference type="EMBL" id="BDG08611.1"/>
    </source>
</evidence>
<dbReference type="InterPro" id="IPR011545">
    <property type="entry name" value="DEAD/DEAH_box_helicase_dom"/>
</dbReference>
<evidence type="ECO:0000259" key="5">
    <source>
        <dbReference type="PROSITE" id="PS51194"/>
    </source>
</evidence>
<evidence type="ECO:0000256" key="2">
    <source>
        <dbReference type="ARBA" id="ARBA00022840"/>
    </source>
</evidence>
<evidence type="ECO:0008006" key="8">
    <source>
        <dbReference type="Google" id="ProtNLM"/>
    </source>
</evidence>
<keyword evidence="7" id="KW-1185">Reference proteome</keyword>
<feature type="domain" description="Helicase C-terminal" evidence="5">
    <location>
        <begin position="378"/>
        <end position="529"/>
    </location>
</feature>
<dbReference type="PANTHER" id="PTHR13710:SF154">
    <property type="entry name" value="RECQ HELICASE, PUTATIVE (AFU_ORTHOLOGUE AFUA_6G14720)-RELATED"/>
    <property type="match status" value="1"/>
</dbReference>
<evidence type="ECO:0000256" key="1">
    <source>
        <dbReference type="ARBA" id="ARBA00022741"/>
    </source>
</evidence>
<dbReference type="SMART" id="SM00487">
    <property type="entry name" value="DEXDc"/>
    <property type="match status" value="1"/>
</dbReference>
<dbReference type="PROSITE" id="PS51194">
    <property type="entry name" value="HELICASE_CTER"/>
    <property type="match status" value="1"/>
</dbReference>
<evidence type="ECO:0000256" key="3">
    <source>
        <dbReference type="SAM" id="MobiDB-lite"/>
    </source>
</evidence>
<keyword evidence="2" id="KW-0067">ATP-binding</keyword>
<dbReference type="RefSeq" id="WP_263009641.1">
    <property type="nucleotide sequence ID" value="NZ_AP025592.1"/>
</dbReference>
<dbReference type="Proteomes" id="UP001162734">
    <property type="component" value="Chromosome"/>
</dbReference>
<accession>A0ABN6N6H0</accession>
<dbReference type="PROSITE" id="PS51192">
    <property type="entry name" value="HELICASE_ATP_BIND_1"/>
    <property type="match status" value="1"/>
</dbReference>
<dbReference type="SUPFAM" id="SSF52540">
    <property type="entry name" value="P-loop containing nucleoside triphosphate hydrolases"/>
    <property type="match status" value="1"/>
</dbReference>
<dbReference type="InterPro" id="IPR001650">
    <property type="entry name" value="Helicase_C-like"/>
</dbReference>
<reference evidence="7" key="1">
    <citation type="journal article" date="2022" name="Int. J. Syst. Evol. Microbiol.">
        <title>Anaeromyxobacter oryzae sp. nov., Anaeromyxobacter diazotrophicus sp. nov. and Anaeromyxobacter paludicola sp. nov., isolated from paddy soils.</title>
        <authorList>
            <person name="Itoh H."/>
            <person name="Xu Z."/>
            <person name="Mise K."/>
            <person name="Masuda Y."/>
            <person name="Ushijima N."/>
            <person name="Hayakawa C."/>
            <person name="Shiratori Y."/>
            <person name="Senoo K."/>
        </authorList>
    </citation>
    <scope>NUCLEOTIDE SEQUENCE [LARGE SCALE GENOMIC DNA]</scope>
    <source>
        <strain evidence="7">Red630</strain>
    </source>
</reference>
<evidence type="ECO:0000259" key="4">
    <source>
        <dbReference type="PROSITE" id="PS51192"/>
    </source>
</evidence>
<evidence type="ECO:0000313" key="7">
    <source>
        <dbReference type="Proteomes" id="UP001162734"/>
    </source>
</evidence>
<dbReference type="PANTHER" id="PTHR13710">
    <property type="entry name" value="DNA HELICASE RECQ FAMILY MEMBER"/>
    <property type="match status" value="1"/>
</dbReference>
<gene>
    <name evidence="6" type="ORF">AMPC_17240</name>
</gene>
<organism evidence="6 7">
    <name type="scientific">Anaeromyxobacter paludicola</name>
    <dbReference type="NCBI Taxonomy" id="2918171"/>
    <lineage>
        <taxon>Bacteria</taxon>
        <taxon>Pseudomonadati</taxon>
        <taxon>Myxococcota</taxon>
        <taxon>Myxococcia</taxon>
        <taxon>Myxococcales</taxon>
        <taxon>Cystobacterineae</taxon>
        <taxon>Anaeromyxobacteraceae</taxon>
        <taxon>Anaeromyxobacter</taxon>
    </lineage>
</organism>
<keyword evidence="1" id="KW-0547">Nucleotide-binding</keyword>
<name>A0ABN6N6H0_9BACT</name>
<dbReference type="Pfam" id="PF00270">
    <property type="entry name" value="DEAD"/>
    <property type="match status" value="1"/>
</dbReference>
<dbReference type="SMART" id="SM00490">
    <property type="entry name" value="HELICc"/>
    <property type="match status" value="1"/>
</dbReference>
<dbReference type="Pfam" id="PF00271">
    <property type="entry name" value="Helicase_C"/>
    <property type="match status" value="1"/>
</dbReference>
<dbReference type="InterPro" id="IPR014001">
    <property type="entry name" value="Helicase_ATP-bd"/>
</dbReference>
<dbReference type="NCBIfam" id="NF041063">
    <property type="entry name" value="DpdF"/>
    <property type="match status" value="1"/>
</dbReference>
<feature type="region of interest" description="Disordered" evidence="3">
    <location>
        <begin position="130"/>
        <end position="149"/>
    </location>
</feature>
<feature type="compositionally biased region" description="Basic and acidic residues" evidence="3">
    <location>
        <begin position="135"/>
        <end position="145"/>
    </location>
</feature>
<feature type="domain" description="Helicase ATP-binding" evidence="4">
    <location>
        <begin position="169"/>
        <end position="350"/>
    </location>
</feature>